<gene>
    <name evidence="2" type="ORF">Cvel_26003</name>
</gene>
<dbReference type="InterPro" id="IPR050266">
    <property type="entry name" value="AB_hydrolase_sf"/>
</dbReference>
<evidence type="ECO:0000313" key="2">
    <source>
        <dbReference type="EMBL" id="CEM41417.1"/>
    </source>
</evidence>
<dbReference type="PhylomeDB" id="A0A0G4HBK2"/>
<dbReference type="GO" id="GO:0016020">
    <property type="term" value="C:membrane"/>
    <property type="evidence" value="ECO:0007669"/>
    <property type="project" value="TreeGrafter"/>
</dbReference>
<dbReference type="EMBL" id="CDMZ01002231">
    <property type="protein sequence ID" value="CEM41417.1"/>
    <property type="molecule type" value="Genomic_DNA"/>
</dbReference>
<sequence>MEALKQTVREAWRPCYLIDELTGKFPRVRFYLDSKGVYDSLRSGKCTAEPELQKELDYVIQGMRRMGVDMLRDVVWTPRELNRADWLTKPIWCFQWDQMADALVAEGFCVVTYDLWGRGHSSAPRDLDSDYGGEGHVGQLHALMEHLQLTEKPKHIIGHSMGGAIAALYVEQHGSLATILSLSLLSPAGLMTAKDVKMLRSCGCLHGFARRMLKGSQEKAWTDDFFEKKGPAFESTMEMMRLQAEHNEGSFEAFFLSVLQFPLFGMDKTVEAVSKMSDLRVLLLWGSNDVSVPIEPNFSRWRQILEKGSCNLQHKLFEKTGHGFYLEAAEKVIAEIAPFVKGEPA</sequence>
<proteinExistence type="predicted"/>
<dbReference type="Pfam" id="PF12697">
    <property type="entry name" value="Abhydrolase_6"/>
    <property type="match status" value="1"/>
</dbReference>
<reference evidence="2" key="1">
    <citation type="submission" date="2014-11" db="EMBL/GenBank/DDBJ databases">
        <authorList>
            <person name="Otto D Thomas"/>
            <person name="Naeem Raeece"/>
        </authorList>
    </citation>
    <scope>NUCLEOTIDE SEQUENCE</scope>
</reference>
<dbReference type="AlphaFoldDB" id="A0A0G4HBK2"/>
<dbReference type="InterPro" id="IPR029058">
    <property type="entry name" value="AB_hydrolase_fold"/>
</dbReference>
<dbReference type="InterPro" id="IPR000073">
    <property type="entry name" value="AB_hydrolase_1"/>
</dbReference>
<organism evidence="2">
    <name type="scientific">Chromera velia CCMP2878</name>
    <dbReference type="NCBI Taxonomy" id="1169474"/>
    <lineage>
        <taxon>Eukaryota</taxon>
        <taxon>Sar</taxon>
        <taxon>Alveolata</taxon>
        <taxon>Colpodellida</taxon>
        <taxon>Chromeraceae</taxon>
        <taxon>Chromera</taxon>
    </lineage>
</organism>
<protein>
    <recommendedName>
        <fullName evidence="1">AB hydrolase-1 domain-containing protein</fullName>
    </recommendedName>
</protein>
<evidence type="ECO:0000259" key="1">
    <source>
        <dbReference type="Pfam" id="PF12697"/>
    </source>
</evidence>
<dbReference type="PANTHER" id="PTHR43798">
    <property type="entry name" value="MONOACYLGLYCEROL LIPASE"/>
    <property type="match status" value="1"/>
</dbReference>
<dbReference type="PRINTS" id="PR00111">
    <property type="entry name" value="ABHYDROLASE"/>
</dbReference>
<dbReference type="SUPFAM" id="SSF53474">
    <property type="entry name" value="alpha/beta-Hydrolases"/>
    <property type="match status" value="1"/>
</dbReference>
<dbReference type="PANTHER" id="PTHR43798:SF33">
    <property type="entry name" value="HYDROLASE, PUTATIVE (AFU_ORTHOLOGUE AFUA_2G14860)-RELATED"/>
    <property type="match status" value="1"/>
</dbReference>
<feature type="domain" description="AB hydrolase-1" evidence="1">
    <location>
        <begin position="86"/>
        <end position="334"/>
    </location>
</feature>
<name>A0A0G4HBK2_9ALVE</name>
<dbReference type="Gene3D" id="3.40.50.1820">
    <property type="entry name" value="alpha/beta hydrolase"/>
    <property type="match status" value="1"/>
</dbReference>
<dbReference type="VEuPathDB" id="CryptoDB:Cvel_26003"/>
<accession>A0A0G4HBK2</accession>